<protein>
    <submittedName>
        <fullName evidence="1">Uncharacterized protein</fullName>
    </submittedName>
</protein>
<dbReference type="PANTHER" id="PTHR47908">
    <property type="match status" value="1"/>
</dbReference>
<keyword evidence="2" id="KW-1185">Reference proteome</keyword>
<name>A0ABD3PQN8_9STRA</name>
<dbReference type="SUPFAM" id="SSF48452">
    <property type="entry name" value="TPR-like"/>
    <property type="match status" value="1"/>
</dbReference>
<organism evidence="1 2">
    <name type="scientific">Cyclotella cryptica</name>
    <dbReference type="NCBI Taxonomy" id="29204"/>
    <lineage>
        <taxon>Eukaryota</taxon>
        <taxon>Sar</taxon>
        <taxon>Stramenopiles</taxon>
        <taxon>Ochrophyta</taxon>
        <taxon>Bacillariophyta</taxon>
        <taxon>Coscinodiscophyceae</taxon>
        <taxon>Thalassiosirophycidae</taxon>
        <taxon>Stephanodiscales</taxon>
        <taxon>Stephanodiscaceae</taxon>
        <taxon>Cyclotella</taxon>
    </lineage>
</organism>
<evidence type="ECO:0000313" key="2">
    <source>
        <dbReference type="Proteomes" id="UP001516023"/>
    </source>
</evidence>
<dbReference type="EMBL" id="JABMIG020000140">
    <property type="protein sequence ID" value="KAL3789516.1"/>
    <property type="molecule type" value="Genomic_DNA"/>
</dbReference>
<proteinExistence type="predicted"/>
<evidence type="ECO:0000313" key="1">
    <source>
        <dbReference type="EMBL" id="KAL3789516.1"/>
    </source>
</evidence>
<accession>A0ABD3PQN8</accession>
<dbReference type="InterPro" id="IPR011990">
    <property type="entry name" value="TPR-like_helical_dom_sf"/>
</dbReference>
<dbReference type="Proteomes" id="UP001516023">
    <property type="component" value="Unassembled WGS sequence"/>
</dbReference>
<dbReference type="Gene3D" id="1.25.40.10">
    <property type="entry name" value="Tetratricopeptide repeat domain"/>
    <property type="match status" value="1"/>
</dbReference>
<comment type="caution">
    <text evidence="1">The sequence shown here is derived from an EMBL/GenBank/DDBJ whole genome shotgun (WGS) entry which is preliminary data.</text>
</comment>
<sequence length="304" mass="34256">MGRKSLRFRTLERILGWVREVSRVDSRIREQEELGKLGELGERVDVEPQNQTMMQSIINLLISIVTLTKVVECLLTPPDNIGHSLGHHATRRQTLALGSSFSPLSVAESESPRTLIRKGMQSFREGDVSSSLSFFDRADDVVTDGSLRPYLWQRGISYYYLDRFMEGSKQFRLDVSVNPMDVEEIVWDIACLTRLDPKGFPPSNRMALRAGKKDRRRIMSTVYSLFRGDGATEHDLAMAGHTGNITDEFYSLFYLGLYCEIRGETSKAESYMKAAASSKYATGPGAGDYMTACARVHCNLRGWV</sequence>
<reference evidence="1 2" key="1">
    <citation type="journal article" date="2020" name="G3 (Bethesda)">
        <title>Improved Reference Genome for Cyclotella cryptica CCMP332, a Model for Cell Wall Morphogenesis, Salinity Adaptation, and Lipid Production in Diatoms (Bacillariophyta).</title>
        <authorList>
            <person name="Roberts W.R."/>
            <person name="Downey K.M."/>
            <person name="Ruck E.C."/>
            <person name="Traller J.C."/>
            <person name="Alverson A.J."/>
        </authorList>
    </citation>
    <scope>NUCLEOTIDE SEQUENCE [LARGE SCALE GENOMIC DNA]</scope>
    <source>
        <strain evidence="1 2">CCMP332</strain>
    </source>
</reference>
<dbReference type="AlphaFoldDB" id="A0ABD3PQN8"/>
<gene>
    <name evidence="1" type="ORF">HJC23_009752</name>
</gene>
<dbReference type="PANTHER" id="PTHR47908:SF2">
    <property type="entry name" value="TETRATRICOPEPTIDE REPEAT (TPR)-LIKE SUPERFAMILY PROTEIN"/>
    <property type="match status" value="1"/>
</dbReference>